<evidence type="ECO:0000256" key="1">
    <source>
        <dbReference type="ARBA" id="ARBA00002633"/>
    </source>
</evidence>
<comment type="subunit">
    <text evidence="6">Part of the ribosomal stalk of the 50S ribosomal subunit. The N-terminus interacts with L11 and the large rRNA to form the base of the stalk. The C-terminus forms an elongated spine to which L12 dimers bind in a sequential fashion forming a multimeric L10(L12)X complex.</text>
</comment>
<evidence type="ECO:0000256" key="5">
    <source>
        <dbReference type="ARBA" id="ARBA00035202"/>
    </source>
</evidence>
<organism evidence="7 8">
    <name type="scientific">Desulfonauticus submarinus</name>
    <dbReference type="NCBI Taxonomy" id="206665"/>
    <lineage>
        <taxon>Bacteria</taxon>
        <taxon>Pseudomonadati</taxon>
        <taxon>Thermodesulfobacteriota</taxon>
        <taxon>Desulfovibrionia</taxon>
        <taxon>Desulfovibrionales</taxon>
        <taxon>Desulfonauticaceae</taxon>
        <taxon>Desulfonauticus</taxon>
    </lineage>
</organism>
<dbReference type="CDD" id="cd05797">
    <property type="entry name" value="Ribosomal_L10"/>
    <property type="match status" value="1"/>
</dbReference>
<comment type="similarity">
    <text evidence="2 6">Belongs to the universal ribosomal protein uL10 family.</text>
</comment>
<name>A0A1H0GJH8_9BACT</name>
<dbReference type="GO" id="GO:0006412">
    <property type="term" value="P:translation"/>
    <property type="evidence" value="ECO:0007669"/>
    <property type="project" value="UniProtKB-UniRule"/>
</dbReference>
<dbReference type="Proteomes" id="UP000199602">
    <property type="component" value="Unassembled WGS sequence"/>
</dbReference>
<sequence length="174" mass="19682">MKREQKAKIIQELQEKAEQSAIAIVTDFKGLTVEEMTELRVKLREQSVDYKVVKNTLARIAFEKTQHKELAPRFKDNCAVVFGSDDPVVAAKVIVEYAKKNKKFEVKFASLEGKFLESDALKSLAELPSKDELLAKLLGTMNAVPTNFVCLFANLLRNFLYALNAIKDKKEQEA</sequence>
<dbReference type="PANTHER" id="PTHR11560">
    <property type="entry name" value="39S RIBOSOMAL PROTEIN L10, MITOCHONDRIAL"/>
    <property type="match status" value="1"/>
</dbReference>
<evidence type="ECO:0000313" key="8">
    <source>
        <dbReference type="Proteomes" id="UP000199602"/>
    </source>
</evidence>
<dbReference type="Gene3D" id="6.10.250.290">
    <property type="match status" value="1"/>
</dbReference>
<keyword evidence="3 6" id="KW-0689">Ribosomal protein</keyword>
<dbReference type="STRING" id="206665.SAMN04488516_1197"/>
<dbReference type="NCBIfam" id="NF000955">
    <property type="entry name" value="PRK00099.1-1"/>
    <property type="match status" value="1"/>
</dbReference>
<dbReference type="InterPro" id="IPR001790">
    <property type="entry name" value="Ribosomal_uL10"/>
</dbReference>
<dbReference type="OrthoDB" id="3186107at2"/>
<protein>
    <recommendedName>
        <fullName evidence="5 6">Large ribosomal subunit protein uL10</fullName>
    </recommendedName>
</protein>
<dbReference type="InterPro" id="IPR022973">
    <property type="entry name" value="Ribosomal_uL10_bac"/>
</dbReference>
<dbReference type="Gene3D" id="3.30.70.1730">
    <property type="match status" value="1"/>
</dbReference>
<dbReference type="InterPro" id="IPR002363">
    <property type="entry name" value="Ribosomal_uL10_CS_bac"/>
</dbReference>
<keyword evidence="6" id="KW-0694">RNA-binding</keyword>
<evidence type="ECO:0000256" key="6">
    <source>
        <dbReference type="HAMAP-Rule" id="MF_00362"/>
    </source>
</evidence>
<dbReference type="HAMAP" id="MF_00362">
    <property type="entry name" value="Ribosomal_uL10"/>
    <property type="match status" value="1"/>
</dbReference>
<reference evidence="7 8" key="1">
    <citation type="submission" date="2016-10" db="EMBL/GenBank/DDBJ databases">
        <authorList>
            <person name="de Groot N.N."/>
        </authorList>
    </citation>
    <scope>NUCLEOTIDE SEQUENCE [LARGE SCALE GENOMIC DNA]</scope>
    <source>
        <strain evidence="7 8">DSM 15269</strain>
    </source>
</reference>
<dbReference type="RefSeq" id="WP_092066690.1">
    <property type="nucleotide sequence ID" value="NZ_FNIN01000019.1"/>
</dbReference>
<dbReference type="InterPro" id="IPR043141">
    <property type="entry name" value="Ribosomal_uL10-like_sf"/>
</dbReference>
<proteinExistence type="inferred from homology"/>
<dbReference type="PROSITE" id="PS01109">
    <property type="entry name" value="RIBOSOMAL_L10"/>
    <property type="match status" value="1"/>
</dbReference>
<dbReference type="GO" id="GO:0070180">
    <property type="term" value="F:large ribosomal subunit rRNA binding"/>
    <property type="evidence" value="ECO:0007669"/>
    <property type="project" value="UniProtKB-UniRule"/>
</dbReference>
<dbReference type="GO" id="GO:0015934">
    <property type="term" value="C:large ribosomal subunit"/>
    <property type="evidence" value="ECO:0007669"/>
    <property type="project" value="InterPro"/>
</dbReference>
<accession>A0A1H0GJH8</accession>
<evidence type="ECO:0000256" key="2">
    <source>
        <dbReference type="ARBA" id="ARBA00008889"/>
    </source>
</evidence>
<dbReference type="EMBL" id="FNIN01000019">
    <property type="protein sequence ID" value="SDO07028.1"/>
    <property type="molecule type" value="Genomic_DNA"/>
</dbReference>
<dbReference type="AlphaFoldDB" id="A0A1H0GJH8"/>
<keyword evidence="6" id="KW-0699">rRNA-binding</keyword>
<dbReference type="GO" id="GO:0003735">
    <property type="term" value="F:structural constituent of ribosome"/>
    <property type="evidence" value="ECO:0007669"/>
    <property type="project" value="InterPro"/>
</dbReference>
<dbReference type="SUPFAM" id="SSF160369">
    <property type="entry name" value="Ribosomal protein L10-like"/>
    <property type="match status" value="1"/>
</dbReference>
<gene>
    <name evidence="6" type="primary">rplJ</name>
    <name evidence="7" type="ORF">SAMN04488516_1197</name>
</gene>
<evidence type="ECO:0000313" key="7">
    <source>
        <dbReference type="EMBL" id="SDO07028.1"/>
    </source>
</evidence>
<evidence type="ECO:0000256" key="4">
    <source>
        <dbReference type="ARBA" id="ARBA00023274"/>
    </source>
</evidence>
<keyword evidence="8" id="KW-1185">Reference proteome</keyword>
<evidence type="ECO:0000256" key="3">
    <source>
        <dbReference type="ARBA" id="ARBA00022980"/>
    </source>
</evidence>
<dbReference type="InterPro" id="IPR047865">
    <property type="entry name" value="Ribosomal_uL10_bac_type"/>
</dbReference>
<keyword evidence="4 6" id="KW-0687">Ribonucleoprotein</keyword>
<dbReference type="Pfam" id="PF00466">
    <property type="entry name" value="Ribosomal_L10"/>
    <property type="match status" value="1"/>
</dbReference>
<comment type="function">
    <text evidence="1 6">Forms part of the ribosomal stalk, playing a central role in the interaction of the ribosome with GTP-bound translation factors.</text>
</comment>